<evidence type="ECO:0008006" key="4">
    <source>
        <dbReference type="Google" id="ProtNLM"/>
    </source>
</evidence>
<proteinExistence type="predicted"/>
<evidence type="ECO:0000256" key="1">
    <source>
        <dbReference type="SAM" id="SignalP"/>
    </source>
</evidence>
<dbReference type="InterPro" id="IPR035992">
    <property type="entry name" value="Ricin_B-like_lectins"/>
</dbReference>
<name>A0ABS9SZ75_9ACTN</name>
<comment type="caution">
    <text evidence="2">The sequence shown here is derived from an EMBL/GenBank/DDBJ whole genome shotgun (WGS) entry which is preliminary data.</text>
</comment>
<dbReference type="PROSITE" id="PS50231">
    <property type="entry name" value="RICIN_B_LECTIN"/>
    <property type="match status" value="1"/>
</dbReference>
<dbReference type="Proteomes" id="UP001166784">
    <property type="component" value="Unassembled WGS sequence"/>
</dbReference>
<sequence length="187" mass="20010">MRNSRFRVAMAAVAALVGALGSGSSAQAAPAAPVAAGAVPTGSNVVITNNAYSNYLIPDDTKGKPGTYLQVYYADNHPYPRTFTFEPVSGREGIYKWKHSSMGACAETQGSGKVGTSVYLQECNSNKAQWWVVRLVHGTGDQFVISPYNDESLAVTGLYGNDNIAPLRELPSATTSTAPQRWHIDPR</sequence>
<dbReference type="EMBL" id="JAKWJU010000002">
    <property type="protein sequence ID" value="MCH6161594.1"/>
    <property type="molecule type" value="Genomic_DNA"/>
</dbReference>
<dbReference type="CDD" id="cd00161">
    <property type="entry name" value="beta-trefoil_Ricin-like"/>
    <property type="match status" value="1"/>
</dbReference>
<keyword evidence="3" id="KW-1185">Reference proteome</keyword>
<dbReference type="RefSeq" id="WP_241060126.1">
    <property type="nucleotide sequence ID" value="NZ_JAKWJU010000002.1"/>
</dbReference>
<protein>
    <recommendedName>
        <fullName evidence="4">Ricin B lectin domain-containing protein</fullName>
    </recommendedName>
</protein>
<evidence type="ECO:0000313" key="3">
    <source>
        <dbReference type="Proteomes" id="UP001166784"/>
    </source>
</evidence>
<dbReference type="Gene3D" id="2.80.10.50">
    <property type="match status" value="1"/>
</dbReference>
<reference evidence="2" key="1">
    <citation type="submission" date="2022-03" db="EMBL/GenBank/DDBJ databases">
        <authorList>
            <person name="Santos J.D.N."/>
            <person name="Kallscheuer N."/>
            <person name="Jogler C."/>
            <person name="Lage O.M."/>
        </authorList>
    </citation>
    <scope>NUCLEOTIDE SEQUENCE</scope>
    <source>
        <strain evidence="2">M600PL45_2</strain>
    </source>
</reference>
<keyword evidence="1" id="KW-0732">Signal</keyword>
<gene>
    <name evidence="2" type="ORF">MMA15_14685</name>
</gene>
<dbReference type="SUPFAM" id="SSF50370">
    <property type="entry name" value="Ricin B-like lectins"/>
    <property type="match status" value="1"/>
</dbReference>
<reference evidence="2" key="2">
    <citation type="journal article" date="2023" name="Int. J. Syst. Evol. Microbiol.">
        <title>Streptomyces marispadix sp. nov., isolated from marine beach sediment of the Northern Coast of Portugal.</title>
        <authorList>
            <person name="dos Santos J.D.N."/>
            <person name="Vitorino I.R."/>
            <person name="Kallscheuer N."/>
            <person name="Srivastava A."/>
            <person name="Krautwurst S."/>
            <person name="Marz M."/>
            <person name="Jogler C."/>
            <person name="Lobo Da Cunha A."/>
            <person name="Catita J."/>
            <person name="Goncalves H."/>
            <person name="Gonzalez I."/>
            <person name="Reyes F."/>
            <person name="Lage O.M."/>
        </authorList>
    </citation>
    <scope>NUCLEOTIDE SEQUENCE</scope>
    <source>
        <strain evidence="2">M600PL45_2</strain>
    </source>
</reference>
<evidence type="ECO:0000313" key="2">
    <source>
        <dbReference type="EMBL" id="MCH6161594.1"/>
    </source>
</evidence>
<feature type="chain" id="PRO_5045404978" description="Ricin B lectin domain-containing protein" evidence="1">
    <location>
        <begin position="29"/>
        <end position="187"/>
    </location>
</feature>
<organism evidence="2 3">
    <name type="scientific">Streptomyces marispadix</name>
    <dbReference type="NCBI Taxonomy" id="2922868"/>
    <lineage>
        <taxon>Bacteria</taxon>
        <taxon>Bacillati</taxon>
        <taxon>Actinomycetota</taxon>
        <taxon>Actinomycetes</taxon>
        <taxon>Kitasatosporales</taxon>
        <taxon>Streptomycetaceae</taxon>
        <taxon>Streptomyces</taxon>
    </lineage>
</organism>
<feature type="signal peptide" evidence="1">
    <location>
        <begin position="1"/>
        <end position="28"/>
    </location>
</feature>
<accession>A0ABS9SZ75</accession>